<name>A0ACC2ZXH7_9EURO</name>
<sequence length="521" mass="57957">MAESKNTLKHIEGSDHEAQKVASEEIECGSNGQLNTADESHEDAVGYSQYREGLRLTISPSEERRVRWKIDLIVLPIFFWTQCLQFMDKTALNYANLFDYQKALKLQGTDFNYLSAMVYAGYFFGQYPCGWLIGRYPAQKVLGISCLLWGLMVVLLTQCRTFSSALAVRFFMGMFEAAVTPGLTLMTGFWYRRKEIPLRQCIWYSSLGIGGIVGSYISTGVATLPTNSTPERWQIIFYVLGGATMLWAVILYFLLADTPANAMFLTKRERIIAVWRSSENETGIKNKVFKRKQALLGLWDPKTLLLFTSVFAAAIPNGVVNSFSTVIIRDMGFSTSKTTQLKSVGDAVQVVALIIGGTITLKVPNSRLLTATAANIVCTVSAALMAYLPRSNTWGRLVCFWLVNCQSVGFTISLVTISSNMGGYTHRSIASAMVFTAYCWGNFAGPFVVKQSEAPTYPSATAGLLAGYSIKFGCHLALLAYMFFTNRYRNRKYGPANKAASNEAGMQDLTEFENKNFRYVL</sequence>
<accession>A0ACC2ZXH7</accession>
<dbReference type="Proteomes" id="UP001172386">
    <property type="component" value="Unassembled WGS sequence"/>
</dbReference>
<gene>
    <name evidence="1" type="ORF">H2198_008311</name>
</gene>
<organism evidence="1 2">
    <name type="scientific">Neophaeococcomyces mojaviensis</name>
    <dbReference type="NCBI Taxonomy" id="3383035"/>
    <lineage>
        <taxon>Eukaryota</taxon>
        <taxon>Fungi</taxon>
        <taxon>Dikarya</taxon>
        <taxon>Ascomycota</taxon>
        <taxon>Pezizomycotina</taxon>
        <taxon>Eurotiomycetes</taxon>
        <taxon>Chaetothyriomycetidae</taxon>
        <taxon>Chaetothyriales</taxon>
        <taxon>Chaetothyriales incertae sedis</taxon>
        <taxon>Neophaeococcomyces</taxon>
    </lineage>
</organism>
<keyword evidence="2" id="KW-1185">Reference proteome</keyword>
<reference evidence="1" key="1">
    <citation type="submission" date="2022-10" db="EMBL/GenBank/DDBJ databases">
        <title>Culturing micro-colonial fungi from biological soil crusts in the Mojave desert and describing Neophaeococcomyces mojavensis, and introducing the new genera and species Taxawa tesnikishii.</title>
        <authorList>
            <person name="Kurbessoian T."/>
            <person name="Stajich J.E."/>
        </authorList>
    </citation>
    <scope>NUCLEOTIDE SEQUENCE</scope>
    <source>
        <strain evidence="1">JES_112</strain>
    </source>
</reference>
<proteinExistence type="predicted"/>
<protein>
    <submittedName>
        <fullName evidence="1">Uncharacterized protein</fullName>
    </submittedName>
</protein>
<comment type="caution">
    <text evidence="1">The sequence shown here is derived from an EMBL/GenBank/DDBJ whole genome shotgun (WGS) entry which is preliminary data.</text>
</comment>
<evidence type="ECO:0000313" key="1">
    <source>
        <dbReference type="EMBL" id="KAJ9652441.1"/>
    </source>
</evidence>
<evidence type="ECO:0000313" key="2">
    <source>
        <dbReference type="Proteomes" id="UP001172386"/>
    </source>
</evidence>
<dbReference type="EMBL" id="JAPDRQ010000199">
    <property type="protein sequence ID" value="KAJ9652441.1"/>
    <property type="molecule type" value="Genomic_DNA"/>
</dbReference>